<accession>A0A239AVR2</accession>
<dbReference type="Proteomes" id="UP000198324">
    <property type="component" value="Unassembled WGS sequence"/>
</dbReference>
<protein>
    <submittedName>
        <fullName evidence="1">Uncharacterized protein</fullName>
    </submittedName>
</protein>
<dbReference type="RefSeq" id="WP_179216986.1">
    <property type="nucleotide sequence ID" value="NZ_FZOC01000004.1"/>
</dbReference>
<gene>
    <name evidence="1" type="ORF">SAMN04488503_2218</name>
</gene>
<dbReference type="EMBL" id="FZOC01000004">
    <property type="protein sequence ID" value="SNR99053.1"/>
    <property type="molecule type" value="Genomic_DNA"/>
</dbReference>
<keyword evidence="2" id="KW-1185">Reference proteome</keyword>
<evidence type="ECO:0000313" key="2">
    <source>
        <dbReference type="Proteomes" id="UP000198324"/>
    </source>
</evidence>
<evidence type="ECO:0000313" key="1">
    <source>
        <dbReference type="EMBL" id="SNR99053.1"/>
    </source>
</evidence>
<proteinExistence type="predicted"/>
<organism evidence="1 2">
    <name type="scientific">Humidesulfovibrio mexicanus</name>
    <dbReference type="NCBI Taxonomy" id="147047"/>
    <lineage>
        <taxon>Bacteria</taxon>
        <taxon>Pseudomonadati</taxon>
        <taxon>Thermodesulfobacteriota</taxon>
        <taxon>Desulfovibrionia</taxon>
        <taxon>Desulfovibrionales</taxon>
        <taxon>Desulfovibrionaceae</taxon>
        <taxon>Humidesulfovibrio</taxon>
    </lineage>
</organism>
<reference evidence="1 2" key="1">
    <citation type="submission" date="2017-06" db="EMBL/GenBank/DDBJ databases">
        <authorList>
            <person name="Kim H.J."/>
            <person name="Triplett B.A."/>
        </authorList>
    </citation>
    <scope>NUCLEOTIDE SEQUENCE [LARGE SCALE GENOMIC DNA]</scope>
    <source>
        <strain evidence="1 2">DSM 13116</strain>
    </source>
</reference>
<sequence length="55" mass="6348">MDKMLETLRKIESLADRALRDDDYRRGEYLDEIKHLAWSAASKAKPQAQNTKKAA</sequence>
<name>A0A239AVR2_9BACT</name>
<dbReference type="AlphaFoldDB" id="A0A239AVR2"/>